<dbReference type="Proteomes" id="UP000290365">
    <property type="component" value="Chromosome"/>
</dbReference>
<evidence type="ECO:0000313" key="2">
    <source>
        <dbReference type="EMBL" id="QBD76479.1"/>
    </source>
</evidence>
<keyword evidence="1" id="KW-0812">Transmembrane</keyword>
<keyword evidence="1" id="KW-0472">Membrane</keyword>
<dbReference type="KEGG" id="kbs:EPA93_10845"/>
<feature type="transmembrane region" description="Helical" evidence="1">
    <location>
        <begin position="83"/>
        <end position="108"/>
    </location>
</feature>
<dbReference type="RefSeq" id="WP_129887303.1">
    <property type="nucleotide sequence ID" value="NZ_CP035758.1"/>
</dbReference>
<feature type="transmembrane region" description="Helical" evidence="1">
    <location>
        <begin position="53"/>
        <end position="71"/>
    </location>
</feature>
<dbReference type="EMBL" id="CP035758">
    <property type="protein sequence ID" value="QBD76479.1"/>
    <property type="molecule type" value="Genomic_DNA"/>
</dbReference>
<feature type="transmembrane region" description="Helical" evidence="1">
    <location>
        <begin position="21"/>
        <end position="41"/>
    </location>
</feature>
<evidence type="ECO:0000313" key="3">
    <source>
        <dbReference type="Proteomes" id="UP000290365"/>
    </source>
</evidence>
<dbReference type="AlphaFoldDB" id="A0A4P6JMJ6"/>
<feature type="transmembrane region" description="Helical" evidence="1">
    <location>
        <begin position="114"/>
        <end position="134"/>
    </location>
</feature>
<accession>A0A4P6JMJ6</accession>
<sequence length="140" mass="15439">MATQTSGYGNNLSSPQLRRILLLDCLTSLLGALGFLAVAASPLAQLMGFNERALPLIIGIALLAYMVWLFSLTRKPAIWPGEVMAVMVINDCWVLAWLVVLIANWLSLTVWGELFVGLTVVVVALFSTVEFLYLRKGRRN</sequence>
<keyword evidence="3" id="KW-1185">Reference proteome</keyword>
<name>A0A4P6JMJ6_KTERU</name>
<gene>
    <name evidence="2" type="ORF">EPA93_10845</name>
</gene>
<reference evidence="2 3" key="1">
    <citation type="submission" date="2019-01" db="EMBL/GenBank/DDBJ databases">
        <title>Ktedonosporobacter rubrisoli SCAWS-G2.</title>
        <authorList>
            <person name="Huang Y."/>
            <person name="Yan B."/>
        </authorList>
    </citation>
    <scope>NUCLEOTIDE SEQUENCE [LARGE SCALE GENOMIC DNA]</scope>
    <source>
        <strain evidence="2 3">SCAWS-G2</strain>
    </source>
</reference>
<organism evidence="2 3">
    <name type="scientific">Ktedonosporobacter rubrisoli</name>
    <dbReference type="NCBI Taxonomy" id="2509675"/>
    <lineage>
        <taxon>Bacteria</taxon>
        <taxon>Bacillati</taxon>
        <taxon>Chloroflexota</taxon>
        <taxon>Ktedonobacteria</taxon>
        <taxon>Ktedonobacterales</taxon>
        <taxon>Ktedonosporobacteraceae</taxon>
        <taxon>Ktedonosporobacter</taxon>
    </lineage>
</organism>
<proteinExistence type="predicted"/>
<evidence type="ECO:0000256" key="1">
    <source>
        <dbReference type="SAM" id="Phobius"/>
    </source>
</evidence>
<keyword evidence="1" id="KW-1133">Transmembrane helix</keyword>
<protein>
    <submittedName>
        <fullName evidence="2">Uncharacterized protein</fullName>
    </submittedName>
</protein>